<dbReference type="RefSeq" id="WP_092987404.1">
    <property type="nucleotide sequence ID" value="NZ_FNFY01000023.1"/>
</dbReference>
<keyword evidence="2" id="KW-1185">Reference proteome</keyword>
<sequence>MNYILILFVPVLFAAACGNDEPKEYYNLETEMDEIGELLKEYDVVILGESTHESEEFSKLFSELTLYLNDNYNFNTYAMEFGRDQFDFYLDYYESEGYTENFPKEDFITTVHHNPEFDEVVQRAVDLDEDFQLEGISRIIAGPMHDNVTHEEFVADDLLDTSNMSEAFLDAEQGIKEQVQSMAVEYGEIDHEAMDELRTVYEDIHDSDYFNDLNTMSQNYIEARINFLKSTLSEDYLGDLEVENSREDYYARRGQDMYENIEALVEDDSKVIVHMHNAHATKQLGEAGSHVEILDLMYNALENSVGSRLEDSDINTFHIATIFNEGENIFPDENFYREDTLPRKTRNNDLENRISEYRLDHAFVNLHETDWADEELSTYYEGHPAWGGSMVPAEQYDGVIYIDYLEE</sequence>
<evidence type="ECO:0000313" key="1">
    <source>
        <dbReference type="EMBL" id="SDL11882.1"/>
    </source>
</evidence>
<dbReference type="SUPFAM" id="SSF159501">
    <property type="entry name" value="EreA/ChaN-like"/>
    <property type="match status" value="1"/>
</dbReference>
<accession>A0A1G9HG81</accession>
<dbReference type="AlphaFoldDB" id="A0A1G9HG81"/>
<gene>
    <name evidence="1" type="ORF">SAMN05216216_12315</name>
</gene>
<name>A0A1G9HG81_9BACL</name>
<proteinExistence type="predicted"/>
<dbReference type="Gene3D" id="3.40.1660.10">
    <property type="entry name" value="EreA-like (biosynthetic domain)"/>
    <property type="match status" value="1"/>
</dbReference>
<dbReference type="Proteomes" id="UP000199008">
    <property type="component" value="Unassembled WGS sequence"/>
</dbReference>
<dbReference type="GO" id="GO:0046677">
    <property type="term" value="P:response to antibiotic"/>
    <property type="evidence" value="ECO:0007669"/>
    <property type="project" value="InterPro"/>
</dbReference>
<dbReference type="Pfam" id="PF05139">
    <property type="entry name" value="Erythro_esteras"/>
    <property type="match status" value="1"/>
</dbReference>
<dbReference type="STRING" id="576118.SAMN05216216_12315"/>
<dbReference type="Gene3D" id="1.20.1440.30">
    <property type="entry name" value="Biosynthetic Protein domain"/>
    <property type="match status" value="1"/>
</dbReference>
<dbReference type="InterPro" id="IPR007815">
    <property type="entry name" value="Emycin_Estase"/>
</dbReference>
<dbReference type="Gene3D" id="3.30.1870.10">
    <property type="entry name" value="EreA-like, domain 2"/>
    <property type="match status" value="1"/>
</dbReference>
<dbReference type="EMBL" id="FNFY01000023">
    <property type="protein sequence ID" value="SDL11882.1"/>
    <property type="molecule type" value="Genomic_DNA"/>
</dbReference>
<organism evidence="1 2">
    <name type="scientific">Lacicoccus qingdaonensis</name>
    <dbReference type="NCBI Taxonomy" id="576118"/>
    <lineage>
        <taxon>Bacteria</taxon>
        <taxon>Bacillati</taxon>
        <taxon>Bacillota</taxon>
        <taxon>Bacilli</taxon>
        <taxon>Bacillales</taxon>
        <taxon>Salinicoccaceae</taxon>
        <taxon>Lacicoccus</taxon>
    </lineage>
</organism>
<protein>
    <submittedName>
        <fullName evidence="1">Erythromycin esterase homolog</fullName>
    </submittedName>
</protein>
<evidence type="ECO:0000313" key="2">
    <source>
        <dbReference type="Proteomes" id="UP000199008"/>
    </source>
</evidence>
<dbReference type="OrthoDB" id="9810066at2"/>
<reference evidence="2" key="1">
    <citation type="submission" date="2016-10" db="EMBL/GenBank/DDBJ databases">
        <authorList>
            <person name="Varghese N."/>
            <person name="Submissions S."/>
        </authorList>
    </citation>
    <scope>NUCLEOTIDE SEQUENCE [LARGE SCALE GENOMIC DNA]</scope>
    <source>
        <strain evidence="2">CGMCC 1.8895</strain>
    </source>
</reference>